<evidence type="ECO:0000256" key="6">
    <source>
        <dbReference type="RuleBase" id="RU003945"/>
    </source>
</evidence>
<dbReference type="OMA" id="GWKNAQT"/>
<dbReference type="FunCoup" id="K5X175">
    <property type="interactions" value="322"/>
</dbReference>
<reference evidence="10" key="1">
    <citation type="journal article" date="2012" name="Proc. Natl. Acad. Sci. U.S.A.">
        <title>Genome sequence of the button mushroom Agaricus bisporus reveals mechanisms governing adaptation to a humic-rich ecological niche.</title>
        <authorList>
            <person name="Morin E."/>
            <person name="Kohler A."/>
            <person name="Baker A.R."/>
            <person name="Foulongne-Oriol M."/>
            <person name="Lombard V."/>
            <person name="Nagy L.G."/>
            <person name="Ohm R.A."/>
            <person name="Patyshakuliyeva A."/>
            <person name="Brun A."/>
            <person name="Aerts A.L."/>
            <person name="Bailey A.M."/>
            <person name="Billette C."/>
            <person name="Coutinho P.M."/>
            <person name="Deakin G."/>
            <person name="Doddapaneni H."/>
            <person name="Floudas D."/>
            <person name="Grimwood J."/>
            <person name="Hilden K."/>
            <person name="Kuees U."/>
            <person name="LaButti K.M."/>
            <person name="Lapidus A."/>
            <person name="Lindquist E.A."/>
            <person name="Lucas S.M."/>
            <person name="Murat C."/>
            <person name="Riley R.W."/>
            <person name="Salamov A.A."/>
            <person name="Schmutz J."/>
            <person name="Subramanian V."/>
            <person name="Woesten H.A.B."/>
            <person name="Xu J."/>
            <person name="Eastwood D.C."/>
            <person name="Foster G.D."/>
            <person name="Sonnenberg A.S."/>
            <person name="Cullen D."/>
            <person name="de Vries R.P."/>
            <person name="Lundell T."/>
            <person name="Hibbett D.S."/>
            <person name="Henrissat B."/>
            <person name="Burton K.S."/>
            <person name="Kerrigan R.W."/>
            <person name="Challen M.P."/>
            <person name="Grigoriev I.V."/>
            <person name="Martin F."/>
        </authorList>
    </citation>
    <scope>NUCLEOTIDE SEQUENCE [LARGE SCALE GENOMIC DNA]</scope>
    <source>
        <strain evidence="10">JB137-S8 / ATCC MYA-4627 / FGSC 10392</strain>
    </source>
</reference>
<dbReference type="Proteomes" id="UP000008493">
    <property type="component" value="Unassembled WGS sequence"/>
</dbReference>
<evidence type="ECO:0000256" key="5">
    <source>
        <dbReference type="ARBA" id="ARBA00023136"/>
    </source>
</evidence>
<dbReference type="CDD" id="cd20069">
    <property type="entry name" value="5TM_Oxa1-like"/>
    <property type="match status" value="1"/>
</dbReference>
<dbReference type="GO" id="GO:0032977">
    <property type="term" value="F:membrane insertase activity"/>
    <property type="evidence" value="ECO:0007669"/>
    <property type="project" value="InterPro"/>
</dbReference>
<dbReference type="PANTHER" id="PTHR12428">
    <property type="entry name" value="OXA1"/>
    <property type="match status" value="1"/>
</dbReference>
<keyword evidence="10" id="KW-1185">Reference proteome</keyword>
<feature type="transmembrane region" description="Helical" evidence="7">
    <location>
        <begin position="220"/>
        <end position="239"/>
    </location>
</feature>
<evidence type="ECO:0000256" key="7">
    <source>
        <dbReference type="SAM" id="Phobius"/>
    </source>
</evidence>
<dbReference type="GO" id="GO:0005743">
    <property type="term" value="C:mitochondrial inner membrane"/>
    <property type="evidence" value="ECO:0007669"/>
    <property type="project" value="TreeGrafter"/>
</dbReference>
<gene>
    <name evidence="9" type="ORF">AGABI1DRAFT_12460</name>
</gene>
<feature type="non-terminal residue" evidence="9">
    <location>
        <position position="1"/>
    </location>
</feature>
<protein>
    <recommendedName>
        <fullName evidence="8">Membrane insertase YidC/Oxa/ALB C-terminal domain-containing protein</fullName>
    </recommendedName>
</protein>
<dbReference type="AlphaFoldDB" id="K5X175"/>
<dbReference type="eggNOG" id="KOG1239">
    <property type="taxonomic scope" value="Eukaryota"/>
</dbReference>
<sequence length="307" mass="33574">TRHYSKDSPTPVVSEATATTTEAVEAASSAPVPPIDVASSITDSASSLADTTASTLEAIHTPLQYGDLSALGLASWTPAGVVQWSMEIINTTTHLPWFWTIIAGSIFWRLVVLPFSLLGLRNTSRLQPYQDHIARLQAQMKDAAARGDPILRQKTTLKLKEIYQNAGVSMFGGILMPFIQIPVTFGMFIGIKNMCNLPVEQMKWSGLEWLPDLTMADPTWFLPILTCALVNIQIPLGVAEMDLKTRPAMGHIMNALRVLTVVSIPVTGYLPSGLVLALVTTSTFTIFQTVALRYKPLRRLLGIQNMP</sequence>
<evidence type="ECO:0000256" key="4">
    <source>
        <dbReference type="ARBA" id="ARBA00022989"/>
    </source>
</evidence>
<keyword evidence="5 7" id="KW-0472">Membrane</keyword>
<proteinExistence type="inferred from homology"/>
<feature type="domain" description="Membrane insertase YidC/Oxa/ALB C-terminal" evidence="8">
    <location>
        <begin position="97"/>
        <end position="292"/>
    </location>
</feature>
<organism evidence="9 10">
    <name type="scientific">Agaricus bisporus var. burnettii (strain JB137-S8 / ATCC MYA-4627 / FGSC 10392)</name>
    <name type="common">White button mushroom</name>
    <dbReference type="NCBI Taxonomy" id="597362"/>
    <lineage>
        <taxon>Eukaryota</taxon>
        <taxon>Fungi</taxon>
        <taxon>Dikarya</taxon>
        <taxon>Basidiomycota</taxon>
        <taxon>Agaricomycotina</taxon>
        <taxon>Agaricomycetes</taxon>
        <taxon>Agaricomycetidae</taxon>
        <taxon>Agaricales</taxon>
        <taxon>Agaricineae</taxon>
        <taxon>Agaricaceae</taxon>
        <taxon>Agaricus</taxon>
    </lineage>
</organism>
<dbReference type="STRING" id="597362.K5X175"/>
<dbReference type="Pfam" id="PF02096">
    <property type="entry name" value="60KD_IMP"/>
    <property type="match status" value="1"/>
</dbReference>
<dbReference type="KEGG" id="abp:AGABI1DRAFT12460"/>
<evidence type="ECO:0000256" key="2">
    <source>
        <dbReference type="ARBA" id="ARBA00009877"/>
    </source>
</evidence>
<evidence type="ECO:0000313" key="10">
    <source>
        <dbReference type="Proteomes" id="UP000008493"/>
    </source>
</evidence>
<dbReference type="OrthoDB" id="2148490at2759"/>
<comment type="similarity">
    <text evidence="2 6">Belongs to the OXA1/ALB3/YidC family.</text>
</comment>
<feature type="transmembrane region" description="Helical" evidence="7">
    <location>
        <begin position="97"/>
        <end position="120"/>
    </location>
</feature>
<dbReference type="GeneID" id="18826163"/>
<dbReference type="PANTHER" id="PTHR12428:SF65">
    <property type="entry name" value="CYTOCHROME C OXIDASE ASSEMBLY PROTEIN COX18, MITOCHONDRIAL"/>
    <property type="match status" value="1"/>
</dbReference>
<dbReference type="InterPro" id="IPR001708">
    <property type="entry name" value="YidC/ALB3/OXA1/COX18"/>
</dbReference>
<keyword evidence="4 7" id="KW-1133">Transmembrane helix</keyword>
<name>K5X175_AGABU</name>
<evidence type="ECO:0000256" key="3">
    <source>
        <dbReference type="ARBA" id="ARBA00022692"/>
    </source>
</evidence>
<evidence type="ECO:0000313" key="9">
    <source>
        <dbReference type="EMBL" id="EKM76632.1"/>
    </source>
</evidence>
<evidence type="ECO:0000259" key="8">
    <source>
        <dbReference type="Pfam" id="PF02096"/>
    </source>
</evidence>
<feature type="non-terminal residue" evidence="9">
    <location>
        <position position="307"/>
    </location>
</feature>
<dbReference type="GO" id="GO:0032979">
    <property type="term" value="P:protein insertion into mitochondrial inner membrane from matrix"/>
    <property type="evidence" value="ECO:0007669"/>
    <property type="project" value="TreeGrafter"/>
</dbReference>
<dbReference type="RefSeq" id="XP_007332692.1">
    <property type="nucleotide sequence ID" value="XM_007332630.1"/>
</dbReference>
<accession>K5X175</accession>
<keyword evidence="3 6" id="KW-0812">Transmembrane</keyword>
<dbReference type="EMBL" id="JH971401">
    <property type="protein sequence ID" value="EKM76632.1"/>
    <property type="molecule type" value="Genomic_DNA"/>
</dbReference>
<evidence type="ECO:0000256" key="1">
    <source>
        <dbReference type="ARBA" id="ARBA00004141"/>
    </source>
</evidence>
<comment type="subcellular location">
    <subcellularLocation>
        <location evidence="1 6">Membrane</location>
        <topology evidence="1 6">Multi-pass membrane protein</topology>
    </subcellularLocation>
</comment>
<dbReference type="InParanoid" id="K5X175"/>
<dbReference type="HOGENOM" id="CLU_029282_6_0_1"/>
<feature type="transmembrane region" description="Helical" evidence="7">
    <location>
        <begin position="168"/>
        <end position="191"/>
    </location>
</feature>
<dbReference type="InterPro" id="IPR028055">
    <property type="entry name" value="YidC/Oxa/ALB_C"/>
</dbReference>